<proteinExistence type="predicted"/>
<evidence type="ECO:0000259" key="2">
    <source>
        <dbReference type="PROSITE" id="PS50937"/>
    </source>
</evidence>
<dbReference type="CDD" id="cd01107">
    <property type="entry name" value="HTH_BmrR"/>
    <property type="match status" value="1"/>
</dbReference>
<dbReference type="Gene3D" id="1.10.1660.10">
    <property type="match status" value="1"/>
</dbReference>
<dbReference type="Gene3D" id="3.20.80.10">
    <property type="entry name" value="Regulatory factor, effector binding domain"/>
    <property type="match status" value="1"/>
</dbReference>
<dbReference type="AlphaFoldDB" id="A0A0A7KIC6"/>
<organism evidence="3 4">
    <name type="scientific">Deinococcus radiopugnans</name>
    <dbReference type="NCBI Taxonomy" id="57497"/>
    <lineage>
        <taxon>Bacteria</taxon>
        <taxon>Thermotogati</taxon>
        <taxon>Deinococcota</taxon>
        <taxon>Deinococci</taxon>
        <taxon>Deinococcales</taxon>
        <taxon>Deinococcaceae</taxon>
        <taxon>Deinococcus</taxon>
    </lineage>
</organism>
<feature type="domain" description="HTH merR-type" evidence="2">
    <location>
        <begin position="1"/>
        <end position="70"/>
    </location>
</feature>
<dbReference type="GO" id="GO:0003700">
    <property type="term" value="F:DNA-binding transcription factor activity"/>
    <property type="evidence" value="ECO:0007669"/>
    <property type="project" value="InterPro"/>
</dbReference>
<dbReference type="InterPro" id="IPR009061">
    <property type="entry name" value="DNA-bd_dom_put_sf"/>
</dbReference>
<dbReference type="EMBL" id="CP010028">
    <property type="protein sequence ID" value="AIZ45937.1"/>
    <property type="molecule type" value="Genomic_DNA"/>
</dbReference>
<dbReference type="InterPro" id="IPR011256">
    <property type="entry name" value="Reg_factor_effector_dom_sf"/>
</dbReference>
<reference evidence="4" key="1">
    <citation type="submission" date="2014-11" db="EMBL/GenBank/DDBJ databases">
        <title>Hymenobacter sp. DG25B genome submission.</title>
        <authorList>
            <person name="Jung H.-Y."/>
            <person name="Kim M.K."/>
            <person name="Srinivasan S."/>
            <person name="Lim S."/>
        </authorList>
    </citation>
    <scope>NUCLEOTIDE SEQUENCE [LARGE SCALE GENOMIC DNA]</scope>
    <source>
        <strain evidence="4">DY59</strain>
    </source>
</reference>
<evidence type="ECO:0000256" key="1">
    <source>
        <dbReference type="ARBA" id="ARBA00023125"/>
    </source>
</evidence>
<dbReference type="HOGENOM" id="CLU_065103_2_2_0"/>
<dbReference type="SUPFAM" id="SSF46955">
    <property type="entry name" value="Putative DNA-binding domain"/>
    <property type="match status" value="1"/>
</dbReference>
<evidence type="ECO:0000313" key="4">
    <source>
        <dbReference type="Proteomes" id="UP000030634"/>
    </source>
</evidence>
<evidence type="ECO:0000313" key="3">
    <source>
        <dbReference type="EMBL" id="AIZ45937.1"/>
    </source>
</evidence>
<gene>
    <name evidence="3" type="ORF">QR90_13980</name>
</gene>
<dbReference type="Pfam" id="PF13411">
    <property type="entry name" value="MerR_1"/>
    <property type="match status" value="1"/>
</dbReference>
<dbReference type="InterPro" id="IPR047057">
    <property type="entry name" value="MerR_fam"/>
</dbReference>
<name>A0A0A7KIC6_9DEIO</name>
<dbReference type="Proteomes" id="UP000030634">
    <property type="component" value="Chromosome"/>
</dbReference>
<dbReference type="GO" id="GO:0003677">
    <property type="term" value="F:DNA binding"/>
    <property type="evidence" value="ECO:0007669"/>
    <property type="project" value="UniProtKB-KW"/>
</dbReference>
<protein>
    <submittedName>
        <fullName evidence="3">MerR family transcriptional regulator</fullName>
    </submittedName>
</protein>
<dbReference type="KEGG" id="dsw:QR90_13980"/>
<dbReference type="PANTHER" id="PTHR30204:SF97">
    <property type="entry name" value="MERR FAMILY REGULATORY PROTEIN"/>
    <property type="match status" value="1"/>
</dbReference>
<dbReference type="STRING" id="1182571.QR90_13980"/>
<sequence>MTISVFAQASRLSLKALRLYDELGLLPPARVDESNGYRYYSARQLPQARLIGLLRQLGLSLNEIRAVLEASADCQPDMIWEHWTAAESQHIQRRELARYILRSLKGEPGMTQHFHVQQRFVPAQQVATVSRRLRVEELPGFIESELKSLPRRVQAGGAQIAGVPFVVYHGQVNADNDGPVEVCVPYTGPLTPTGGLTLREEPAHTEAYVTLTKAQFTFPGILDAYDATSAHASAHGECGALSPREVYPHDWATLQDGDPAGEVAWPFVPPQG</sequence>
<keyword evidence="1" id="KW-0238">DNA-binding</keyword>
<dbReference type="InterPro" id="IPR000551">
    <property type="entry name" value="MerR-type_HTH_dom"/>
</dbReference>
<accession>A0A0A7KIC6</accession>
<dbReference type="PROSITE" id="PS50937">
    <property type="entry name" value="HTH_MERR_2"/>
    <property type="match status" value="1"/>
</dbReference>
<dbReference type="SMART" id="SM00422">
    <property type="entry name" value="HTH_MERR"/>
    <property type="match status" value="1"/>
</dbReference>
<dbReference type="PROSITE" id="PS00552">
    <property type="entry name" value="HTH_MERR_1"/>
    <property type="match status" value="1"/>
</dbReference>
<dbReference type="PANTHER" id="PTHR30204">
    <property type="entry name" value="REDOX-CYCLING DRUG-SENSING TRANSCRIPTIONAL ACTIVATOR SOXR"/>
    <property type="match status" value="1"/>
</dbReference>